<feature type="transmembrane region" description="Helical" evidence="5">
    <location>
        <begin position="154"/>
        <end position="179"/>
    </location>
</feature>
<dbReference type="InterPro" id="IPR017452">
    <property type="entry name" value="GPCR_Rhodpsn_7TM"/>
</dbReference>
<evidence type="ECO:0000256" key="1">
    <source>
        <dbReference type="ARBA" id="ARBA00004370"/>
    </source>
</evidence>
<proteinExistence type="predicted"/>
<feature type="transmembrane region" description="Helical" evidence="5">
    <location>
        <begin position="286"/>
        <end position="305"/>
    </location>
</feature>
<dbReference type="OrthoDB" id="5965524at2759"/>
<feature type="transmembrane region" description="Helical" evidence="5">
    <location>
        <begin position="248"/>
        <end position="266"/>
    </location>
</feature>
<reference evidence="7 8" key="1">
    <citation type="journal article" date="2018" name="Sci. Rep.">
        <title>Comparative analysis of the Pocillopora damicornis genome highlights role of immune system in coral evolution.</title>
        <authorList>
            <person name="Cunning R."/>
            <person name="Bay R.A."/>
            <person name="Gillette P."/>
            <person name="Baker A.C."/>
            <person name="Traylor-Knowles N."/>
        </authorList>
    </citation>
    <scope>NUCLEOTIDE SEQUENCE [LARGE SCALE GENOMIC DNA]</scope>
    <source>
        <strain evidence="7">RSMAS</strain>
        <tissue evidence="7">Whole animal</tissue>
    </source>
</reference>
<dbReference type="EMBL" id="RCHS01002737">
    <property type="protein sequence ID" value="RMX46057.1"/>
    <property type="molecule type" value="Genomic_DNA"/>
</dbReference>
<feature type="transmembrane region" description="Helical" evidence="5">
    <location>
        <begin position="36"/>
        <end position="55"/>
    </location>
</feature>
<dbReference type="GO" id="GO:0004930">
    <property type="term" value="F:G protein-coupled receptor activity"/>
    <property type="evidence" value="ECO:0007669"/>
    <property type="project" value="InterPro"/>
</dbReference>
<dbReference type="SUPFAM" id="SSF81321">
    <property type="entry name" value="Family A G protein-coupled receptor-like"/>
    <property type="match status" value="1"/>
</dbReference>
<evidence type="ECO:0000256" key="4">
    <source>
        <dbReference type="ARBA" id="ARBA00023136"/>
    </source>
</evidence>
<evidence type="ECO:0000313" key="7">
    <source>
        <dbReference type="EMBL" id="RMX46057.1"/>
    </source>
</evidence>
<evidence type="ECO:0000259" key="6">
    <source>
        <dbReference type="PROSITE" id="PS50262"/>
    </source>
</evidence>
<feature type="transmembrane region" description="Helical" evidence="5">
    <location>
        <begin position="199"/>
        <end position="228"/>
    </location>
</feature>
<dbReference type="PRINTS" id="PR00237">
    <property type="entry name" value="GPCRRHODOPSN"/>
</dbReference>
<evidence type="ECO:0000256" key="3">
    <source>
        <dbReference type="ARBA" id="ARBA00022989"/>
    </source>
</evidence>
<name>A0A3M6TXD2_POCDA</name>
<feature type="transmembrane region" description="Helical" evidence="5">
    <location>
        <begin position="111"/>
        <end position="133"/>
    </location>
</feature>
<dbReference type="Gene3D" id="1.20.1070.10">
    <property type="entry name" value="Rhodopsin 7-helix transmembrane proteins"/>
    <property type="match status" value="1"/>
</dbReference>
<evidence type="ECO:0000256" key="5">
    <source>
        <dbReference type="SAM" id="Phobius"/>
    </source>
</evidence>
<protein>
    <recommendedName>
        <fullName evidence="6">G-protein coupled receptors family 1 profile domain-containing protein</fullName>
    </recommendedName>
</protein>
<dbReference type="PANTHER" id="PTHR45698:SF1">
    <property type="entry name" value="TRACE AMINE-ASSOCIATED RECEPTOR 13C-LIKE"/>
    <property type="match status" value="1"/>
</dbReference>
<dbReference type="PROSITE" id="PS50262">
    <property type="entry name" value="G_PROTEIN_RECEP_F1_2"/>
    <property type="match status" value="1"/>
</dbReference>
<dbReference type="CDD" id="cd00637">
    <property type="entry name" value="7tm_classA_rhodopsin-like"/>
    <property type="match status" value="1"/>
</dbReference>
<keyword evidence="3 5" id="KW-1133">Transmembrane helix</keyword>
<dbReference type="GO" id="GO:0016020">
    <property type="term" value="C:membrane"/>
    <property type="evidence" value="ECO:0007669"/>
    <property type="project" value="UniProtKB-SubCell"/>
</dbReference>
<feature type="transmembrane region" description="Helical" evidence="5">
    <location>
        <begin position="67"/>
        <end position="91"/>
    </location>
</feature>
<dbReference type="Proteomes" id="UP000275408">
    <property type="component" value="Unassembled WGS sequence"/>
</dbReference>
<dbReference type="OMA" id="CNIPIPQ"/>
<keyword evidence="2 5" id="KW-0812">Transmembrane</keyword>
<comment type="subcellular location">
    <subcellularLocation>
        <location evidence="1">Membrane</location>
    </subcellularLocation>
</comment>
<organism evidence="7 8">
    <name type="scientific">Pocillopora damicornis</name>
    <name type="common">Cauliflower coral</name>
    <name type="synonym">Millepora damicornis</name>
    <dbReference type="NCBI Taxonomy" id="46731"/>
    <lineage>
        <taxon>Eukaryota</taxon>
        <taxon>Metazoa</taxon>
        <taxon>Cnidaria</taxon>
        <taxon>Anthozoa</taxon>
        <taxon>Hexacorallia</taxon>
        <taxon>Scleractinia</taxon>
        <taxon>Astrocoeniina</taxon>
        <taxon>Pocilloporidae</taxon>
        <taxon>Pocillopora</taxon>
    </lineage>
</organism>
<feature type="domain" description="G-protein coupled receptors family 1 profile" evidence="6">
    <location>
        <begin position="45"/>
        <end position="303"/>
    </location>
</feature>
<dbReference type="Pfam" id="PF00001">
    <property type="entry name" value="7tm_1"/>
    <property type="match status" value="1"/>
</dbReference>
<comment type="caution">
    <text evidence="7">The sequence shown here is derived from an EMBL/GenBank/DDBJ whole genome shotgun (WGS) entry which is preliminary data.</text>
</comment>
<dbReference type="STRING" id="46731.A0A3M6TXD2"/>
<gene>
    <name evidence="7" type="ORF">pdam_00002041</name>
</gene>
<evidence type="ECO:0000256" key="2">
    <source>
        <dbReference type="ARBA" id="ARBA00022692"/>
    </source>
</evidence>
<accession>A0A3M6TXD2</accession>
<dbReference type="AlphaFoldDB" id="A0A3M6TXD2"/>
<sequence>MNSTNVSSNASTTVSSAAPASEVKIGRSLYTQTTCFVIATMAFLGNLLVILLILVKKGKFLKKSYNILILSLAMSDILTALMLVTNPAMVLGDAFPYPNNHVLGDVFCRVIWSRTFLFQLLVFSAYICVALATERWFAVVKPQQYNQVFNKKRTLVYIFLVWLWSVILCASNSFQLSYISSNPPNSRCKWNFGSATQTVRIIIAVIQTFFKMAFPCLTMLFLFIHMVYKASKSTVTSVESKAKLRGKITRMVGAASLALIICFAPSQINYTLAVAGKTGLDNTVHHVLSLLALVNSCLNPFIYGLSNKNYRQGYQQILLSLYPWCIKRHGNRVVSRPISRRTDLTRPGTSS</sequence>
<evidence type="ECO:0000313" key="8">
    <source>
        <dbReference type="Proteomes" id="UP000275408"/>
    </source>
</evidence>
<keyword evidence="4 5" id="KW-0472">Membrane</keyword>
<keyword evidence="8" id="KW-1185">Reference proteome</keyword>
<dbReference type="PANTHER" id="PTHR45698">
    <property type="entry name" value="TRACE AMINE-ASSOCIATED RECEPTOR 19N-RELATED"/>
    <property type="match status" value="1"/>
</dbReference>
<dbReference type="InterPro" id="IPR000276">
    <property type="entry name" value="GPCR_Rhodpsn"/>
</dbReference>